<dbReference type="SUPFAM" id="SSF52540">
    <property type="entry name" value="P-loop containing nucleoside triphosphate hydrolases"/>
    <property type="match status" value="1"/>
</dbReference>
<accession>A0A560D528</accession>
<dbReference type="InterPro" id="IPR049052">
    <property type="entry name" value="nSTAND1"/>
</dbReference>
<evidence type="ECO:0000259" key="1">
    <source>
        <dbReference type="Pfam" id="PF20703"/>
    </source>
</evidence>
<dbReference type="InterPro" id="IPR027417">
    <property type="entry name" value="P-loop_NTPase"/>
</dbReference>
<dbReference type="EMBL" id="VITK01000011">
    <property type="protein sequence ID" value="TWA92225.1"/>
    <property type="molecule type" value="Genomic_DNA"/>
</dbReference>
<name>A0A560D528_9BRAD</name>
<evidence type="ECO:0000313" key="3">
    <source>
        <dbReference type="Proteomes" id="UP000319949"/>
    </source>
</evidence>
<dbReference type="AlphaFoldDB" id="A0A560D528"/>
<dbReference type="Proteomes" id="UP000319949">
    <property type="component" value="Unassembled WGS sequence"/>
</dbReference>
<dbReference type="Gene3D" id="1.25.40.10">
    <property type="entry name" value="Tetratricopeptide repeat domain"/>
    <property type="match status" value="1"/>
</dbReference>
<sequence>MSEVTNDLIAATPNQLAVVTAPFPGLRPFAKRDHKYFFGREDQTFALYRLLRTNHFIAVVGSSGSGKSSIVRAGLLPLLEQENDESNRKVWQYAAMRPGRAPIDRLAIGLAKVVGANDEFFEARRDRIAALLFASSHGLTDALPYVAADPDTQLVVLVDQFEELFRYMSAGAQTDTRLELSRRREEAINFIQLLLAATRSHDSRIRVVITMRSDFIGDCARFQGLPEAVSSAQFLVPSLSRDQREEAIRGPVELSGATISSELVERLLNDSSEELDQLPILQHCLARLWIKASATAGEAVDGGAIPGPATRHLTEQDYRDIGGLSGAISNHAEEIFSSLPGREKIVEQVFRALAEIDSEGRAVRRARSLGQLIAETGATREDICAVLDQFRADECSFLVPPLSSSPTAGLPDETIIDVGHEALLRRWTRVSGDPDATGERGDKREVGWLRQEQRDGERYRFLHSCVDSRSLNESRLSDDQARRYWGWWDKWKPNAAWAARYGGGYNEVERLVRDSYAASGRSRKLKNATYAVVGVALILLAVGGTALYRASETFNHVARSTRSLSSAVLESFNSGQTSLDSAMKYRDIVKELYDRFDDLPNTAQVAQLKTSWLLTSSDLNLALDDKATARRDATRAEEIARSYLNSSADDKGWLRLRYGALFRLGDLDLEDSAVYDGAGNVVARREGPIAAALANYKESERIAARLLDFDVANPTSINEVSVDHLALQRFELAFAINKTGEALQVKKDFAGATSKFTQAFEYATMIQGASRMEWKLQAAATQVKIGRVLKDSVDIDGALLRYSDAVDRQELLFRAYPSDKILRANLAASYEDRGVLYGTKKDHDAARRELDKAARILTALNEEDPRNVRILDSLGRVYGRAGAVEQDRAASQGLSMDPAIAQYRKEVGARERLAQRRAGDKAYQDRLLQSQDRLKRVEAQATGSFKEATEKSTEAK</sequence>
<dbReference type="SUPFAM" id="SSF48452">
    <property type="entry name" value="TPR-like"/>
    <property type="match status" value="1"/>
</dbReference>
<comment type="caution">
    <text evidence="2">The sequence shown here is derived from an EMBL/GenBank/DDBJ whole genome shotgun (WGS) entry which is preliminary data.</text>
</comment>
<protein>
    <recommendedName>
        <fullName evidence="1">Novel STAND NTPase 1 domain-containing protein</fullName>
    </recommendedName>
</protein>
<dbReference type="STRING" id="1803665.GCA_001641335_06765"/>
<gene>
    <name evidence="2" type="ORF">FBZ96_11118</name>
</gene>
<feature type="domain" description="Novel STAND NTPase 1" evidence="1">
    <location>
        <begin position="22"/>
        <end position="432"/>
    </location>
</feature>
<dbReference type="RefSeq" id="WP_186467755.1">
    <property type="nucleotide sequence ID" value="NZ_VITK01000011.1"/>
</dbReference>
<reference evidence="2 3" key="1">
    <citation type="submission" date="2019-06" db="EMBL/GenBank/DDBJ databases">
        <title>Genomic Encyclopedia of Type Strains, Phase IV (KMG-V): Genome sequencing to study the core and pangenomes of soil and plant-associated prokaryotes.</title>
        <authorList>
            <person name="Whitman W."/>
        </authorList>
    </citation>
    <scope>NUCLEOTIDE SEQUENCE [LARGE SCALE GENOMIC DNA]</scope>
    <source>
        <strain evidence="2 3">BR 510</strain>
    </source>
</reference>
<organism evidence="2 3">
    <name type="scientific">Bradyrhizobium stylosanthis</name>
    <dbReference type="NCBI Taxonomy" id="1803665"/>
    <lineage>
        <taxon>Bacteria</taxon>
        <taxon>Pseudomonadati</taxon>
        <taxon>Pseudomonadota</taxon>
        <taxon>Alphaproteobacteria</taxon>
        <taxon>Hyphomicrobiales</taxon>
        <taxon>Nitrobacteraceae</taxon>
        <taxon>Bradyrhizobium</taxon>
    </lineage>
</organism>
<keyword evidence="3" id="KW-1185">Reference proteome</keyword>
<dbReference type="Pfam" id="PF20703">
    <property type="entry name" value="nSTAND1"/>
    <property type="match status" value="1"/>
</dbReference>
<evidence type="ECO:0000313" key="2">
    <source>
        <dbReference type="EMBL" id="TWA92225.1"/>
    </source>
</evidence>
<dbReference type="InterPro" id="IPR011990">
    <property type="entry name" value="TPR-like_helical_dom_sf"/>
</dbReference>
<dbReference type="Gene3D" id="3.40.50.300">
    <property type="entry name" value="P-loop containing nucleotide triphosphate hydrolases"/>
    <property type="match status" value="1"/>
</dbReference>
<proteinExistence type="predicted"/>